<name>A0AAE0CIZ3_9ROSI</name>
<sequence>MKNSGQNEDDNMQETSTWSRGALVEDSEKDDEDEYVTYSGSESETFDDDFIELEYGEIEMGVNEDEGDDVQGENTGGLVVMGDEKAGSDDEGENVLDYSVDMEYEEESLDDEQKLAMKEIKRMDRKKWAKKKPTFEQFNSESDLRTLNLKVGQVFGNTKVFMEAVKEHAIKQGRSIWFPCNEKSRVQGVCKCKLDNCSWSIWASCYEKNSPALMIQTLNDKHTCPRVQKNRLANSTWLAKRYTEALRPGKEFKMFDFLGKVRKVYLCQPSKAQVYRAKRKAGLLIEESLATQYAKL</sequence>
<comment type="caution">
    <text evidence="3">The sequence shown here is derived from an EMBL/GenBank/DDBJ whole genome shotgun (WGS) entry which is preliminary data.</text>
</comment>
<dbReference type="PANTHER" id="PTHR31973">
    <property type="entry name" value="POLYPROTEIN, PUTATIVE-RELATED"/>
    <property type="match status" value="1"/>
</dbReference>
<keyword evidence="4" id="KW-1185">Reference proteome</keyword>
<dbReference type="InterPro" id="IPR004332">
    <property type="entry name" value="Transposase_MuDR"/>
</dbReference>
<feature type="region of interest" description="Disordered" evidence="1">
    <location>
        <begin position="1"/>
        <end position="49"/>
    </location>
</feature>
<dbReference type="AlphaFoldDB" id="A0AAE0CIZ3"/>
<evidence type="ECO:0000313" key="3">
    <source>
        <dbReference type="EMBL" id="KAK2652917.1"/>
    </source>
</evidence>
<protein>
    <recommendedName>
        <fullName evidence="2">Transposase MuDR plant domain-containing protein</fullName>
    </recommendedName>
</protein>
<evidence type="ECO:0000256" key="1">
    <source>
        <dbReference type="SAM" id="MobiDB-lite"/>
    </source>
</evidence>
<gene>
    <name evidence="3" type="ORF">Ddye_012773</name>
</gene>
<organism evidence="3 4">
    <name type="scientific">Dipteronia dyeriana</name>
    <dbReference type="NCBI Taxonomy" id="168575"/>
    <lineage>
        <taxon>Eukaryota</taxon>
        <taxon>Viridiplantae</taxon>
        <taxon>Streptophyta</taxon>
        <taxon>Embryophyta</taxon>
        <taxon>Tracheophyta</taxon>
        <taxon>Spermatophyta</taxon>
        <taxon>Magnoliopsida</taxon>
        <taxon>eudicotyledons</taxon>
        <taxon>Gunneridae</taxon>
        <taxon>Pentapetalae</taxon>
        <taxon>rosids</taxon>
        <taxon>malvids</taxon>
        <taxon>Sapindales</taxon>
        <taxon>Sapindaceae</taxon>
        <taxon>Hippocastanoideae</taxon>
        <taxon>Acereae</taxon>
        <taxon>Dipteronia</taxon>
    </lineage>
</organism>
<dbReference type="PANTHER" id="PTHR31973:SF187">
    <property type="entry name" value="MUTATOR TRANSPOSASE MUDRA PROTEIN"/>
    <property type="match status" value="1"/>
</dbReference>
<dbReference type="Proteomes" id="UP001280121">
    <property type="component" value="Unassembled WGS sequence"/>
</dbReference>
<feature type="domain" description="Transposase MuDR plant" evidence="2">
    <location>
        <begin position="148"/>
        <end position="208"/>
    </location>
</feature>
<evidence type="ECO:0000259" key="2">
    <source>
        <dbReference type="Pfam" id="PF03108"/>
    </source>
</evidence>
<evidence type="ECO:0000313" key="4">
    <source>
        <dbReference type="Proteomes" id="UP001280121"/>
    </source>
</evidence>
<accession>A0AAE0CIZ3</accession>
<feature type="compositionally biased region" description="Acidic residues" evidence="1">
    <location>
        <begin position="25"/>
        <end position="35"/>
    </location>
</feature>
<proteinExistence type="predicted"/>
<dbReference type="EMBL" id="JANJYI010000004">
    <property type="protein sequence ID" value="KAK2652917.1"/>
    <property type="molecule type" value="Genomic_DNA"/>
</dbReference>
<dbReference type="Pfam" id="PF03108">
    <property type="entry name" value="DBD_Tnp_Mut"/>
    <property type="match status" value="1"/>
</dbReference>
<reference evidence="3" key="1">
    <citation type="journal article" date="2023" name="Plant J.">
        <title>Genome sequences and population genomics provide insights into the demographic history, inbreeding, and mutation load of two 'living fossil' tree species of Dipteronia.</title>
        <authorList>
            <person name="Feng Y."/>
            <person name="Comes H.P."/>
            <person name="Chen J."/>
            <person name="Zhu S."/>
            <person name="Lu R."/>
            <person name="Zhang X."/>
            <person name="Li P."/>
            <person name="Qiu J."/>
            <person name="Olsen K.M."/>
            <person name="Qiu Y."/>
        </authorList>
    </citation>
    <scope>NUCLEOTIDE SEQUENCE</scope>
    <source>
        <strain evidence="3">KIB01</strain>
    </source>
</reference>